<dbReference type="EMBL" id="CAETWZ010000142">
    <property type="protein sequence ID" value="CAB4368386.1"/>
    <property type="molecule type" value="Genomic_DNA"/>
</dbReference>
<feature type="compositionally biased region" description="Low complexity" evidence="1">
    <location>
        <begin position="7"/>
        <end position="22"/>
    </location>
</feature>
<organism evidence="2">
    <name type="scientific">freshwater metagenome</name>
    <dbReference type="NCBI Taxonomy" id="449393"/>
    <lineage>
        <taxon>unclassified sequences</taxon>
        <taxon>metagenomes</taxon>
        <taxon>ecological metagenomes</taxon>
    </lineage>
</organism>
<gene>
    <name evidence="2" type="ORF">UFOPK4179_01187</name>
</gene>
<sequence>MADKTKASAGSATGTYTTAAAAESKRDSPCVAITIGIALCALKIATSFATSVAVPSLRPAAHTRIIGSHDKSMCFLSSVTSQEIDL</sequence>
<evidence type="ECO:0000313" key="2">
    <source>
        <dbReference type="EMBL" id="CAB4368386.1"/>
    </source>
</evidence>
<name>A0A6J6AHL5_9ZZZZ</name>
<proteinExistence type="predicted"/>
<accession>A0A6J6AHL5</accession>
<dbReference type="AlphaFoldDB" id="A0A6J6AHL5"/>
<feature type="region of interest" description="Disordered" evidence="1">
    <location>
        <begin position="1"/>
        <end position="26"/>
    </location>
</feature>
<protein>
    <submittedName>
        <fullName evidence="2">Unannotated protein</fullName>
    </submittedName>
</protein>
<reference evidence="2" key="1">
    <citation type="submission" date="2020-05" db="EMBL/GenBank/DDBJ databases">
        <authorList>
            <person name="Chiriac C."/>
            <person name="Salcher M."/>
            <person name="Ghai R."/>
            <person name="Kavagutti S V."/>
        </authorList>
    </citation>
    <scope>NUCLEOTIDE SEQUENCE</scope>
</reference>
<evidence type="ECO:0000256" key="1">
    <source>
        <dbReference type="SAM" id="MobiDB-lite"/>
    </source>
</evidence>